<keyword evidence="3" id="KW-0378">Hydrolase</keyword>
<dbReference type="RefSeq" id="WP_380233200.1">
    <property type="nucleotide sequence ID" value="NZ_JBHSVH010000002.1"/>
</dbReference>
<evidence type="ECO:0000256" key="5">
    <source>
        <dbReference type="SAM" id="Coils"/>
    </source>
</evidence>
<dbReference type="PROSITE" id="PS51935">
    <property type="entry name" value="NLPC_P60"/>
    <property type="match status" value="1"/>
</dbReference>
<dbReference type="Gene3D" id="3.90.1720.10">
    <property type="entry name" value="endopeptidase domain like (from Nostoc punctiforme)"/>
    <property type="match status" value="1"/>
</dbReference>
<evidence type="ECO:0000256" key="3">
    <source>
        <dbReference type="ARBA" id="ARBA00022801"/>
    </source>
</evidence>
<dbReference type="SUPFAM" id="SSF54001">
    <property type="entry name" value="Cysteine proteinases"/>
    <property type="match status" value="1"/>
</dbReference>
<dbReference type="Proteomes" id="UP001596435">
    <property type="component" value="Unassembled WGS sequence"/>
</dbReference>
<feature type="region of interest" description="Disordered" evidence="6">
    <location>
        <begin position="204"/>
        <end position="223"/>
    </location>
</feature>
<accession>A0ABW2G6I9</accession>
<gene>
    <name evidence="9" type="ORF">ACFQMG_36965</name>
</gene>
<reference evidence="10" key="1">
    <citation type="journal article" date="2019" name="Int. J. Syst. Evol. Microbiol.">
        <title>The Global Catalogue of Microorganisms (GCM) 10K type strain sequencing project: providing services to taxonomists for standard genome sequencing and annotation.</title>
        <authorList>
            <consortium name="The Broad Institute Genomics Platform"/>
            <consortium name="The Broad Institute Genome Sequencing Center for Infectious Disease"/>
            <person name="Wu L."/>
            <person name="Ma J."/>
        </authorList>
    </citation>
    <scope>NUCLEOTIDE SEQUENCE [LARGE SCALE GENOMIC DNA]</scope>
    <source>
        <strain evidence="10">CGMCC 1.12859</strain>
    </source>
</reference>
<evidence type="ECO:0000256" key="1">
    <source>
        <dbReference type="ARBA" id="ARBA00007074"/>
    </source>
</evidence>
<dbReference type="InterPro" id="IPR051794">
    <property type="entry name" value="PG_Endopeptidase_C40"/>
</dbReference>
<keyword evidence="10" id="KW-1185">Reference proteome</keyword>
<comment type="caution">
    <text evidence="9">The sequence shown here is derived from an EMBL/GenBank/DDBJ whole genome shotgun (WGS) entry which is preliminary data.</text>
</comment>
<name>A0ABW2G6I9_9ACTN</name>
<dbReference type="PANTHER" id="PTHR47359">
    <property type="entry name" value="PEPTIDOGLYCAN DL-ENDOPEPTIDASE CWLO"/>
    <property type="match status" value="1"/>
</dbReference>
<sequence>MGTRRKPGPPSRARIAIVTTAAAGSALIASAGGAHAEPKPDLAGVKAQVDELGEQAEAATETYNRLKEAQQRLRTTAAQAQDQVAAAQEKASGLRERLSAVAADEYRGGTVDPTVALMLSADPEDYLTRAAAQDIAASSQRDLLRLMQSQQRRLDQQRAEATATLAELDRADRALAEQKRAVQSKLAESTALLSRLSAADRAAVDGQDASRASRDSARATYDGPATGRAAAVLQFAYAQLGKPYEWGATGPGTFDCSGLTGAAWRAGGVSLPRVSQDQWNAGRHVARSDLQPGDLVFFYSDLHHVGIYIGGGRMIHAPRTGKNIEITPIEYMPYVGAVRP</sequence>
<evidence type="ECO:0000313" key="10">
    <source>
        <dbReference type="Proteomes" id="UP001596435"/>
    </source>
</evidence>
<keyword evidence="2" id="KW-0645">Protease</keyword>
<feature type="domain" description="NlpC/P60" evidence="8">
    <location>
        <begin position="226"/>
        <end position="340"/>
    </location>
</feature>
<feature type="chain" id="PRO_5047501406" evidence="7">
    <location>
        <begin position="37"/>
        <end position="340"/>
    </location>
</feature>
<keyword evidence="5" id="KW-0175">Coiled coil</keyword>
<feature type="coiled-coil region" evidence="5">
    <location>
        <begin position="42"/>
        <end position="97"/>
    </location>
</feature>
<evidence type="ECO:0000313" key="9">
    <source>
        <dbReference type="EMBL" id="MFC7185150.1"/>
    </source>
</evidence>
<keyword evidence="7" id="KW-0732">Signal</keyword>
<evidence type="ECO:0000259" key="8">
    <source>
        <dbReference type="PROSITE" id="PS51935"/>
    </source>
</evidence>
<dbReference type="EMBL" id="JBHTAJ010000151">
    <property type="protein sequence ID" value="MFC7185150.1"/>
    <property type="molecule type" value="Genomic_DNA"/>
</dbReference>
<evidence type="ECO:0000256" key="6">
    <source>
        <dbReference type="SAM" id="MobiDB-lite"/>
    </source>
</evidence>
<dbReference type="InterPro" id="IPR000064">
    <property type="entry name" value="NLP_P60_dom"/>
</dbReference>
<feature type="coiled-coil region" evidence="5">
    <location>
        <begin position="140"/>
        <end position="188"/>
    </location>
</feature>
<organism evidence="9 10">
    <name type="scientific">Kitasatospora paranensis</name>
    <dbReference type="NCBI Taxonomy" id="258053"/>
    <lineage>
        <taxon>Bacteria</taxon>
        <taxon>Bacillati</taxon>
        <taxon>Actinomycetota</taxon>
        <taxon>Actinomycetes</taxon>
        <taxon>Kitasatosporales</taxon>
        <taxon>Streptomycetaceae</taxon>
        <taxon>Kitasatospora</taxon>
    </lineage>
</organism>
<evidence type="ECO:0000256" key="4">
    <source>
        <dbReference type="ARBA" id="ARBA00022807"/>
    </source>
</evidence>
<evidence type="ECO:0000256" key="7">
    <source>
        <dbReference type="SAM" id="SignalP"/>
    </source>
</evidence>
<dbReference type="PANTHER" id="PTHR47359:SF3">
    <property type="entry name" value="NLP_P60 DOMAIN-CONTAINING PROTEIN-RELATED"/>
    <property type="match status" value="1"/>
</dbReference>
<comment type="similarity">
    <text evidence="1">Belongs to the peptidase C40 family.</text>
</comment>
<dbReference type="Gene3D" id="6.10.250.3150">
    <property type="match status" value="1"/>
</dbReference>
<protein>
    <submittedName>
        <fullName evidence="9">NlpC/P60 family protein</fullName>
    </submittedName>
</protein>
<evidence type="ECO:0000256" key="2">
    <source>
        <dbReference type="ARBA" id="ARBA00022670"/>
    </source>
</evidence>
<proteinExistence type="inferred from homology"/>
<keyword evidence="4" id="KW-0788">Thiol protease</keyword>
<feature type="signal peptide" evidence="7">
    <location>
        <begin position="1"/>
        <end position="36"/>
    </location>
</feature>
<dbReference type="Pfam" id="PF00877">
    <property type="entry name" value="NLPC_P60"/>
    <property type="match status" value="1"/>
</dbReference>
<dbReference type="InterPro" id="IPR038765">
    <property type="entry name" value="Papain-like_cys_pep_sf"/>
</dbReference>